<evidence type="ECO:0000256" key="3">
    <source>
        <dbReference type="ARBA" id="ARBA00022605"/>
    </source>
</evidence>
<dbReference type="AlphaFoldDB" id="A0AA35T0P4"/>
<keyword evidence="11" id="KW-1185">Reference proteome</keyword>
<dbReference type="NCBIfam" id="NF008865">
    <property type="entry name" value="PRK11898.1"/>
    <property type="match status" value="1"/>
</dbReference>
<dbReference type="SUPFAM" id="SSF55021">
    <property type="entry name" value="ACT-like"/>
    <property type="match status" value="1"/>
</dbReference>
<keyword evidence="6" id="KW-0456">Lyase</keyword>
<dbReference type="PANTHER" id="PTHR21022">
    <property type="entry name" value="PREPHENATE DEHYDRATASE P PROTEIN"/>
    <property type="match status" value="1"/>
</dbReference>
<dbReference type="Pfam" id="PF01842">
    <property type="entry name" value="ACT"/>
    <property type="match status" value="1"/>
</dbReference>
<dbReference type="FunFam" id="3.30.70.260:FF:000012">
    <property type="entry name" value="Prephenate dehydratase"/>
    <property type="match status" value="1"/>
</dbReference>
<dbReference type="InterPro" id="IPR002912">
    <property type="entry name" value="ACT_dom"/>
</dbReference>
<evidence type="ECO:0000256" key="4">
    <source>
        <dbReference type="ARBA" id="ARBA00023141"/>
    </source>
</evidence>
<evidence type="ECO:0000256" key="2">
    <source>
        <dbReference type="ARBA" id="ARBA00013147"/>
    </source>
</evidence>
<reference evidence="10" key="1">
    <citation type="submission" date="2023-03" db="EMBL/GenBank/DDBJ databases">
        <authorList>
            <person name="Steffen K."/>
            <person name="Cardenas P."/>
        </authorList>
    </citation>
    <scope>NUCLEOTIDE SEQUENCE</scope>
</reference>
<proteinExistence type="predicted"/>
<protein>
    <recommendedName>
        <fullName evidence="2">prephenate dehydratase</fullName>
        <ecNumber evidence="2">4.2.1.51</ecNumber>
    </recommendedName>
</protein>
<keyword evidence="5" id="KW-0584">Phenylalanine biosynthesis</keyword>
<comment type="catalytic activity">
    <reaction evidence="7">
        <text>prephenate + H(+) = 3-phenylpyruvate + CO2 + H2O</text>
        <dbReference type="Rhea" id="RHEA:21648"/>
        <dbReference type="ChEBI" id="CHEBI:15377"/>
        <dbReference type="ChEBI" id="CHEBI:15378"/>
        <dbReference type="ChEBI" id="CHEBI:16526"/>
        <dbReference type="ChEBI" id="CHEBI:18005"/>
        <dbReference type="ChEBI" id="CHEBI:29934"/>
        <dbReference type="EC" id="4.2.1.51"/>
    </reaction>
</comment>
<dbReference type="Gene3D" id="3.30.70.260">
    <property type="match status" value="1"/>
</dbReference>
<dbReference type="GO" id="GO:0005737">
    <property type="term" value="C:cytoplasm"/>
    <property type="evidence" value="ECO:0007669"/>
    <property type="project" value="TreeGrafter"/>
</dbReference>
<keyword evidence="3" id="KW-0028">Amino-acid biosynthesis</keyword>
<comment type="pathway">
    <text evidence="1">Amino-acid biosynthesis; L-phenylalanine biosynthesis; phenylpyruvate from prephenate: step 1/1.</text>
</comment>
<dbReference type="Gene3D" id="3.40.190.10">
    <property type="entry name" value="Periplasmic binding protein-like II"/>
    <property type="match status" value="2"/>
</dbReference>
<dbReference type="InterPro" id="IPR045865">
    <property type="entry name" value="ACT-like_dom_sf"/>
</dbReference>
<evidence type="ECO:0000256" key="7">
    <source>
        <dbReference type="ARBA" id="ARBA00047848"/>
    </source>
</evidence>
<gene>
    <name evidence="10" type="ORF">GBAR_LOCUS21495</name>
</gene>
<dbReference type="PANTHER" id="PTHR21022:SF19">
    <property type="entry name" value="PREPHENATE DEHYDRATASE-RELATED"/>
    <property type="match status" value="1"/>
</dbReference>
<dbReference type="EC" id="4.2.1.51" evidence="2"/>
<comment type="caution">
    <text evidence="10">The sequence shown here is derived from an EMBL/GenBank/DDBJ whole genome shotgun (WGS) entry which is preliminary data.</text>
</comment>
<dbReference type="Pfam" id="PF00800">
    <property type="entry name" value="PDT"/>
    <property type="match status" value="1"/>
</dbReference>
<accession>A0AA35T0P4</accession>
<dbReference type="CDD" id="cd13633">
    <property type="entry name" value="PBP2_Sa-PDT_like"/>
    <property type="match status" value="1"/>
</dbReference>
<evidence type="ECO:0000259" key="8">
    <source>
        <dbReference type="PROSITE" id="PS51171"/>
    </source>
</evidence>
<keyword evidence="4" id="KW-0057">Aromatic amino acid biosynthesis</keyword>
<dbReference type="GO" id="GO:0004664">
    <property type="term" value="F:prephenate dehydratase activity"/>
    <property type="evidence" value="ECO:0007669"/>
    <property type="project" value="UniProtKB-EC"/>
</dbReference>
<dbReference type="InterPro" id="IPR001086">
    <property type="entry name" value="Preph_deHydtase"/>
</dbReference>
<dbReference type="EMBL" id="CASHTH010002999">
    <property type="protein sequence ID" value="CAI8038551.1"/>
    <property type="molecule type" value="Genomic_DNA"/>
</dbReference>
<dbReference type="SUPFAM" id="SSF53850">
    <property type="entry name" value="Periplasmic binding protein-like II"/>
    <property type="match status" value="1"/>
</dbReference>
<dbReference type="Proteomes" id="UP001174909">
    <property type="component" value="Unassembled WGS sequence"/>
</dbReference>
<evidence type="ECO:0000256" key="5">
    <source>
        <dbReference type="ARBA" id="ARBA00023222"/>
    </source>
</evidence>
<dbReference type="PROSITE" id="PS51671">
    <property type="entry name" value="ACT"/>
    <property type="match status" value="1"/>
</dbReference>
<sequence length="277" mass="29978">MVKRLSYLGPAGTYSEAAAVLYDSGAELVPFPTIPAVCRAVSDGIVDECIVPIENSIEGSVVYTLDFLISETDLSIFHEVVLPIQHCLMVRPGSGTEDFKVVFSHPQSLAQCRRYLEEQFPSAEPVASLSNSAAVTDMLESKVTAAAIAPQRAAELYGAEVIRSGIQDVTNNVTRFVLLGCKDHSPTGNDKTSFCFTFTKDAPGSLYNALGVFASRNINLAKIESRPTKESLGQYNFLVDCEGHRENELVREALEALSAQVSGLKVFGSYPCWNPGT</sequence>
<evidence type="ECO:0000259" key="9">
    <source>
        <dbReference type="PROSITE" id="PS51671"/>
    </source>
</evidence>
<evidence type="ECO:0000256" key="6">
    <source>
        <dbReference type="ARBA" id="ARBA00023239"/>
    </source>
</evidence>
<dbReference type="PROSITE" id="PS51171">
    <property type="entry name" value="PREPHENATE_DEHYDR_3"/>
    <property type="match status" value="1"/>
</dbReference>
<evidence type="ECO:0000313" key="10">
    <source>
        <dbReference type="EMBL" id="CAI8038551.1"/>
    </source>
</evidence>
<dbReference type="GO" id="GO:0009094">
    <property type="term" value="P:L-phenylalanine biosynthetic process"/>
    <property type="evidence" value="ECO:0007669"/>
    <property type="project" value="UniProtKB-KW"/>
</dbReference>
<feature type="domain" description="Prephenate dehydratase" evidence="8">
    <location>
        <begin position="4"/>
        <end position="181"/>
    </location>
</feature>
<evidence type="ECO:0000313" key="11">
    <source>
        <dbReference type="Proteomes" id="UP001174909"/>
    </source>
</evidence>
<evidence type="ECO:0000256" key="1">
    <source>
        <dbReference type="ARBA" id="ARBA00004741"/>
    </source>
</evidence>
<feature type="domain" description="ACT" evidence="9">
    <location>
        <begin position="194"/>
        <end position="271"/>
    </location>
</feature>
<organism evidence="10 11">
    <name type="scientific">Geodia barretti</name>
    <name type="common">Barrett's horny sponge</name>
    <dbReference type="NCBI Taxonomy" id="519541"/>
    <lineage>
        <taxon>Eukaryota</taxon>
        <taxon>Metazoa</taxon>
        <taxon>Porifera</taxon>
        <taxon>Demospongiae</taxon>
        <taxon>Heteroscleromorpha</taxon>
        <taxon>Tetractinellida</taxon>
        <taxon>Astrophorina</taxon>
        <taxon>Geodiidae</taxon>
        <taxon>Geodia</taxon>
    </lineage>
</organism>
<dbReference type="CDD" id="cd04905">
    <property type="entry name" value="ACT_CM-PDT"/>
    <property type="match status" value="1"/>
</dbReference>
<name>A0AA35T0P4_GEOBA</name>